<dbReference type="EMBL" id="KQ414668">
    <property type="protein sequence ID" value="KOC64540.1"/>
    <property type="molecule type" value="Genomic_DNA"/>
</dbReference>
<dbReference type="Proteomes" id="UP000053825">
    <property type="component" value="Unassembled WGS sequence"/>
</dbReference>
<reference evidence="1 2" key="1">
    <citation type="submission" date="2015-07" db="EMBL/GenBank/DDBJ databases">
        <title>The genome of Habropoda laboriosa.</title>
        <authorList>
            <person name="Pan H."/>
            <person name="Kapheim K."/>
        </authorList>
    </citation>
    <scope>NUCLEOTIDE SEQUENCE [LARGE SCALE GENOMIC DNA]</scope>
    <source>
        <strain evidence="1">0110345459</strain>
    </source>
</reference>
<dbReference type="AlphaFoldDB" id="A0A0L7R110"/>
<dbReference type="Gene3D" id="3.30.420.10">
    <property type="entry name" value="Ribonuclease H-like superfamily/Ribonuclease H"/>
    <property type="match status" value="1"/>
</dbReference>
<dbReference type="InterPro" id="IPR036397">
    <property type="entry name" value="RNaseH_sf"/>
</dbReference>
<evidence type="ECO:0000313" key="1">
    <source>
        <dbReference type="EMBL" id="KOC64540.1"/>
    </source>
</evidence>
<evidence type="ECO:0000313" key="2">
    <source>
        <dbReference type="Proteomes" id="UP000053825"/>
    </source>
</evidence>
<accession>A0A0L7R110</accession>
<evidence type="ECO:0008006" key="3">
    <source>
        <dbReference type="Google" id="ProtNLM"/>
    </source>
</evidence>
<dbReference type="GO" id="GO:0003676">
    <property type="term" value="F:nucleic acid binding"/>
    <property type="evidence" value="ECO:0007669"/>
    <property type="project" value="InterPro"/>
</dbReference>
<gene>
    <name evidence="1" type="ORF">WH47_12004</name>
</gene>
<proteinExistence type="predicted"/>
<name>A0A0L7R110_9HYME</name>
<protein>
    <recommendedName>
        <fullName evidence="3">Histone-lysine N-methyltransferase SETMAR</fullName>
    </recommendedName>
</protein>
<keyword evidence="2" id="KW-1185">Reference proteome</keyword>
<sequence>MVIQDLGWEIHQYPPYSLDLAPTAYHLFRSFENASSEISFHNNVKLRNCLES</sequence>
<organism evidence="1 2">
    <name type="scientific">Habropoda laboriosa</name>
    <dbReference type="NCBI Taxonomy" id="597456"/>
    <lineage>
        <taxon>Eukaryota</taxon>
        <taxon>Metazoa</taxon>
        <taxon>Ecdysozoa</taxon>
        <taxon>Arthropoda</taxon>
        <taxon>Hexapoda</taxon>
        <taxon>Insecta</taxon>
        <taxon>Pterygota</taxon>
        <taxon>Neoptera</taxon>
        <taxon>Endopterygota</taxon>
        <taxon>Hymenoptera</taxon>
        <taxon>Apocrita</taxon>
        <taxon>Aculeata</taxon>
        <taxon>Apoidea</taxon>
        <taxon>Anthophila</taxon>
        <taxon>Apidae</taxon>
        <taxon>Habropoda</taxon>
    </lineage>
</organism>